<evidence type="ECO:0000256" key="3">
    <source>
        <dbReference type="ARBA" id="ARBA00022692"/>
    </source>
</evidence>
<evidence type="ECO:0000256" key="5">
    <source>
        <dbReference type="ARBA" id="ARBA00023136"/>
    </source>
</evidence>
<keyword evidence="9" id="KW-1185">Reference proteome</keyword>
<feature type="domain" description="Cardiolipin synthase N-terminal" evidence="7">
    <location>
        <begin position="32"/>
        <end position="74"/>
    </location>
</feature>
<evidence type="ECO:0000256" key="4">
    <source>
        <dbReference type="ARBA" id="ARBA00022989"/>
    </source>
</evidence>
<name>A0ABP8EVK9_9MICO</name>
<feature type="transmembrane region" description="Helical" evidence="6">
    <location>
        <begin position="54"/>
        <end position="72"/>
    </location>
</feature>
<dbReference type="InterPro" id="IPR027379">
    <property type="entry name" value="CLS_N"/>
</dbReference>
<keyword evidence="5 6" id="KW-0472">Membrane</keyword>
<keyword evidence="2" id="KW-1003">Cell membrane</keyword>
<feature type="transmembrane region" description="Helical" evidence="6">
    <location>
        <begin position="21"/>
        <end position="39"/>
    </location>
</feature>
<gene>
    <name evidence="8" type="ORF">GCM10022262_23710</name>
</gene>
<dbReference type="EMBL" id="BAABBA010000010">
    <property type="protein sequence ID" value="GAA4288011.1"/>
    <property type="molecule type" value="Genomic_DNA"/>
</dbReference>
<evidence type="ECO:0000256" key="2">
    <source>
        <dbReference type="ARBA" id="ARBA00022475"/>
    </source>
</evidence>
<organism evidence="8 9">
    <name type="scientific">Georgenia daeguensis</name>
    <dbReference type="NCBI Taxonomy" id="908355"/>
    <lineage>
        <taxon>Bacteria</taxon>
        <taxon>Bacillati</taxon>
        <taxon>Actinomycetota</taxon>
        <taxon>Actinomycetes</taxon>
        <taxon>Micrococcales</taxon>
        <taxon>Bogoriellaceae</taxon>
        <taxon>Georgenia</taxon>
    </lineage>
</organism>
<keyword evidence="4 6" id="KW-1133">Transmembrane helix</keyword>
<evidence type="ECO:0000259" key="7">
    <source>
        <dbReference type="Pfam" id="PF13396"/>
    </source>
</evidence>
<dbReference type="Proteomes" id="UP001499841">
    <property type="component" value="Unassembled WGS sequence"/>
</dbReference>
<dbReference type="RefSeq" id="WP_345041381.1">
    <property type="nucleotide sequence ID" value="NZ_BAABBA010000010.1"/>
</dbReference>
<protein>
    <recommendedName>
        <fullName evidence="7">Cardiolipin synthase N-terminal domain-containing protein</fullName>
    </recommendedName>
</protein>
<evidence type="ECO:0000256" key="1">
    <source>
        <dbReference type="ARBA" id="ARBA00004651"/>
    </source>
</evidence>
<keyword evidence="3 6" id="KW-0812">Transmembrane</keyword>
<comment type="caution">
    <text evidence="8">The sequence shown here is derived from an EMBL/GenBank/DDBJ whole genome shotgun (WGS) entry which is preliminary data.</text>
</comment>
<comment type="subcellular location">
    <subcellularLocation>
        <location evidence="1">Cell membrane</location>
        <topology evidence="1">Multi-pass membrane protein</topology>
    </subcellularLocation>
</comment>
<evidence type="ECO:0000313" key="9">
    <source>
        <dbReference type="Proteomes" id="UP001499841"/>
    </source>
</evidence>
<sequence>MTGRKMTGKKGWKDLTPAQRRAVGALGAVEAALAIAAWTDLARRPPELVRGSKIAWAGIIAINFVGPLLYFSRGRVRS</sequence>
<proteinExistence type="predicted"/>
<accession>A0ABP8EVK9</accession>
<reference evidence="9" key="1">
    <citation type="journal article" date="2019" name="Int. J. Syst. Evol. Microbiol.">
        <title>The Global Catalogue of Microorganisms (GCM) 10K type strain sequencing project: providing services to taxonomists for standard genome sequencing and annotation.</title>
        <authorList>
            <consortium name="The Broad Institute Genomics Platform"/>
            <consortium name="The Broad Institute Genome Sequencing Center for Infectious Disease"/>
            <person name="Wu L."/>
            <person name="Ma J."/>
        </authorList>
    </citation>
    <scope>NUCLEOTIDE SEQUENCE [LARGE SCALE GENOMIC DNA]</scope>
    <source>
        <strain evidence="9">JCM 17459</strain>
    </source>
</reference>
<dbReference type="Pfam" id="PF13396">
    <property type="entry name" value="PLDc_N"/>
    <property type="match status" value="1"/>
</dbReference>
<evidence type="ECO:0000256" key="6">
    <source>
        <dbReference type="SAM" id="Phobius"/>
    </source>
</evidence>
<evidence type="ECO:0000313" key="8">
    <source>
        <dbReference type="EMBL" id="GAA4288011.1"/>
    </source>
</evidence>